<keyword evidence="3" id="KW-0675">Receptor</keyword>
<dbReference type="InterPro" id="IPR013083">
    <property type="entry name" value="Znf_RING/FYVE/PHD"/>
</dbReference>
<reference evidence="3" key="1">
    <citation type="submission" date="2016-02" db="EMBL/GenBank/DDBJ databases">
        <title>RNAseq analyses of the midgut from blood- or serum-fed Ixodes ricinus ticks.</title>
        <authorList>
            <person name="Perner J."/>
            <person name="Provaznik J."/>
            <person name="Schrenkova J."/>
            <person name="Urbanova V."/>
            <person name="Ribeiro J.M."/>
            <person name="Kopacek P."/>
        </authorList>
    </citation>
    <scope>NUCLEOTIDE SEQUENCE</scope>
    <source>
        <tissue evidence="3">Gut</tissue>
    </source>
</reference>
<proteinExistence type="evidence at transcript level"/>
<protein>
    <submittedName>
        <fullName evidence="3">Putative tumor necrosis factor receptor-associated factor 2</fullName>
    </submittedName>
</protein>
<dbReference type="AlphaFoldDB" id="A0A131Y5C3"/>
<name>A0A131Y5C3_IXORI</name>
<accession>A0A131Y5C3</accession>
<organism evidence="3">
    <name type="scientific">Ixodes ricinus</name>
    <name type="common">Common tick</name>
    <name type="synonym">Acarus ricinus</name>
    <dbReference type="NCBI Taxonomy" id="34613"/>
    <lineage>
        <taxon>Eukaryota</taxon>
        <taxon>Metazoa</taxon>
        <taxon>Ecdysozoa</taxon>
        <taxon>Arthropoda</taxon>
        <taxon>Chelicerata</taxon>
        <taxon>Arachnida</taxon>
        <taxon>Acari</taxon>
        <taxon>Parasitiformes</taxon>
        <taxon>Ixodida</taxon>
        <taxon>Ixodoidea</taxon>
        <taxon>Ixodidae</taxon>
        <taxon>Ixodinae</taxon>
        <taxon>Ixodes</taxon>
    </lineage>
</organism>
<sequence>MPRKVQYRDFPGGPIEIEFSDELPHWNLCGVCGMLSAFMCRDELGHVFCKVCIDAHRQNKRIFCKHEIRFVELADLSAAVEIIQLTHDLTVFCPYKNFGCTEYRPLRFMKKHFLKCPLTTVMRCKACDVMLPIKDHLDHEALCPEAHVLCSICSQRMPRRKYKDHQNQCQRRPEPSHREENCRADQSGRVIEGNTAAAQQKLMQEARENILSLQERIAEMEQRKREDDQSRLCLEICIADQDKLLQEYMEKNKKLEQKIREMEDRQREDDQSRLNMKDHIAEQEKLLQDVLEENLRLQEKGTGFEDPVYNANSYHLKIQDHINIWSKRLQDLANEVAKRSREPDIQTMGHDLSNRIKTCFNYVTKSVRGLPEEGFR</sequence>
<dbReference type="EMBL" id="GEFM01001113">
    <property type="protein sequence ID" value="JAP74683.1"/>
    <property type="molecule type" value="mRNA"/>
</dbReference>
<evidence type="ECO:0000313" key="3">
    <source>
        <dbReference type="EMBL" id="JAP74683.1"/>
    </source>
</evidence>
<dbReference type="SUPFAM" id="SSF49599">
    <property type="entry name" value="TRAF domain-like"/>
    <property type="match status" value="1"/>
</dbReference>
<dbReference type="Gene3D" id="3.30.40.10">
    <property type="entry name" value="Zinc/RING finger domain, C3HC4 (zinc finger)"/>
    <property type="match status" value="1"/>
</dbReference>
<evidence type="ECO:0000256" key="2">
    <source>
        <dbReference type="SAM" id="MobiDB-lite"/>
    </source>
</evidence>
<feature type="region of interest" description="Disordered" evidence="2">
    <location>
        <begin position="164"/>
        <end position="185"/>
    </location>
</feature>
<feature type="coiled-coil region" evidence="1">
    <location>
        <begin position="196"/>
        <end position="300"/>
    </location>
</feature>
<keyword evidence="1" id="KW-0175">Coiled coil</keyword>
<feature type="compositionally biased region" description="Basic and acidic residues" evidence="2">
    <location>
        <begin position="171"/>
        <end position="183"/>
    </location>
</feature>
<evidence type="ECO:0000256" key="1">
    <source>
        <dbReference type="SAM" id="Coils"/>
    </source>
</evidence>